<reference evidence="2 3" key="1">
    <citation type="submission" date="2023-12" db="EMBL/GenBank/DDBJ databases">
        <title>Stenotrophomonas guangdongensis sp. nov., isolated from wilted pepper plants (Capsicum annuum).</title>
        <authorList>
            <person name="Qiu M."/>
            <person name="Li Y."/>
            <person name="Liu Q."/>
            <person name="Zhang X."/>
            <person name="Huang Y."/>
            <person name="Guo R."/>
            <person name="Hu M."/>
            <person name="Zhou J."/>
            <person name="Zhou X."/>
        </authorList>
    </citation>
    <scope>NUCLEOTIDE SEQUENCE [LARGE SCALE GENOMIC DNA]</scope>
    <source>
        <strain evidence="2 3">MH1</strain>
    </source>
</reference>
<dbReference type="PANTHER" id="PTHR35807">
    <property type="entry name" value="TRANSCRIPTIONAL REGULATOR REDD-RELATED"/>
    <property type="match status" value="1"/>
</dbReference>
<name>A0ABU5V0F2_9GAMM</name>
<feature type="domain" description="Bacterial transcriptional activator" evidence="1">
    <location>
        <begin position="121"/>
        <end position="255"/>
    </location>
</feature>
<dbReference type="InterPro" id="IPR051677">
    <property type="entry name" value="AfsR-DnrI-RedD_regulator"/>
</dbReference>
<gene>
    <name evidence="2" type="ORF">VA603_00745</name>
</gene>
<organism evidence="2 3">
    <name type="scientific">Stenotrophomonas capsici</name>
    <dbReference type="NCBI Taxonomy" id="3110230"/>
    <lineage>
        <taxon>Bacteria</taxon>
        <taxon>Pseudomonadati</taxon>
        <taxon>Pseudomonadota</taxon>
        <taxon>Gammaproteobacteria</taxon>
        <taxon>Lysobacterales</taxon>
        <taxon>Lysobacteraceae</taxon>
        <taxon>Stenotrophomonas</taxon>
    </lineage>
</organism>
<protein>
    <submittedName>
        <fullName evidence="2">BTAD domain-containing putative transcriptional regulator</fullName>
    </submittedName>
</protein>
<dbReference type="InterPro" id="IPR011990">
    <property type="entry name" value="TPR-like_helical_dom_sf"/>
</dbReference>
<dbReference type="Pfam" id="PF03704">
    <property type="entry name" value="BTAD"/>
    <property type="match status" value="1"/>
</dbReference>
<dbReference type="SUPFAM" id="SSF48452">
    <property type="entry name" value="TPR-like"/>
    <property type="match status" value="1"/>
</dbReference>
<dbReference type="Gene3D" id="1.10.10.10">
    <property type="entry name" value="Winged helix-like DNA-binding domain superfamily/Winged helix DNA-binding domain"/>
    <property type="match status" value="1"/>
</dbReference>
<keyword evidence="3" id="KW-1185">Reference proteome</keyword>
<sequence>MALVSEQAAHAGCEASCGGVHVATERGLVQLMGASQGLPAPLIYRKGWALLGYLAVESNRKHSRIALAALLWPSLSETSALTNLRQVLSNLNRYCSNALGPDALRIERGSVGLFRDDQVRFDIDLLQLAPCQAVYMLARQSCFLDGMDDIAGIDFHSWLETTRQELDGRLIDAAEKCCDELLASQQWERAAMMARSLSLHDPWNEAHAQRVMRAHAGGGMRAAAVKAYQRFEVMLRAELGLDTSVELRQLLAQISNGVGALAGEVTSGLRMERGRISGVVLG</sequence>
<evidence type="ECO:0000313" key="2">
    <source>
        <dbReference type="EMBL" id="MEA5666065.1"/>
    </source>
</evidence>
<dbReference type="Proteomes" id="UP001301653">
    <property type="component" value="Unassembled WGS sequence"/>
</dbReference>
<proteinExistence type="predicted"/>
<evidence type="ECO:0000259" key="1">
    <source>
        <dbReference type="SMART" id="SM01043"/>
    </source>
</evidence>
<comment type="caution">
    <text evidence="2">The sequence shown here is derived from an EMBL/GenBank/DDBJ whole genome shotgun (WGS) entry which is preliminary data.</text>
</comment>
<dbReference type="RefSeq" id="WP_323437648.1">
    <property type="nucleotide sequence ID" value="NZ_JAYFUH010000036.1"/>
</dbReference>
<dbReference type="EMBL" id="JAYFUH010000036">
    <property type="protein sequence ID" value="MEA5666065.1"/>
    <property type="molecule type" value="Genomic_DNA"/>
</dbReference>
<accession>A0ABU5V0F2</accession>
<dbReference type="InterPro" id="IPR036388">
    <property type="entry name" value="WH-like_DNA-bd_sf"/>
</dbReference>
<dbReference type="SMART" id="SM01043">
    <property type="entry name" value="BTAD"/>
    <property type="match status" value="1"/>
</dbReference>
<dbReference type="InterPro" id="IPR005158">
    <property type="entry name" value="BTAD"/>
</dbReference>
<evidence type="ECO:0000313" key="3">
    <source>
        <dbReference type="Proteomes" id="UP001301653"/>
    </source>
</evidence>
<dbReference type="Gene3D" id="1.25.40.10">
    <property type="entry name" value="Tetratricopeptide repeat domain"/>
    <property type="match status" value="1"/>
</dbReference>